<reference evidence="2" key="1">
    <citation type="journal article" date="2019" name="Int. J. Syst. Evol. Microbiol.">
        <title>The Global Catalogue of Microorganisms (GCM) 10K type strain sequencing project: providing services to taxonomists for standard genome sequencing and annotation.</title>
        <authorList>
            <consortium name="The Broad Institute Genomics Platform"/>
            <consortium name="The Broad Institute Genome Sequencing Center for Infectious Disease"/>
            <person name="Wu L."/>
            <person name="Ma J."/>
        </authorList>
    </citation>
    <scope>NUCLEOTIDE SEQUENCE [LARGE SCALE GENOMIC DNA]</scope>
    <source>
        <strain evidence="2">CGMCC 1.15643</strain>
    </source>
</reference>
<comment type="caution">
    <text evidence="1">The sequence shown here is derived from an EMBL/GenBank/DDBJ whole genome shotgun (WGS) entry which is preliminary data.</text>
</comment>
<proteinExistence type="predicted"/>
<sequence length="93" mass="10009">MTEAALTTADAGSAGDDRKAEHLAKLARMAGQIADFFKAYPDAEAVPAVADHINQFWTGGMRDAFIDAYSARPEDLPPLLRRALPLIRPARGS</sequence>
<organism evidence="1 2">
    <name type="scientific">Bosea minatitlanensis</name>
    <dbReference type="NCBI Taxonomy" id="128782"/>
    <lineage>
        <taxon>Bacteria</taxon>
        <taxon>Pseudomonadati</taxon>
        <taxon>Pseudomonadota</taxon>
        <taxon>Alphaproteobacteria</taxon>
        <taxon>Hyphomicrobiales</taxon>
        <taxon>Boseaceae</taxon>
        <taxon>Bosea</taxon>
    </lineage>
</organism>
<keyword evidence="2" id="KW-1185">Reference proteome</keyword>
<dbReference type="InterPro" id="IPR021074">
    <property type="entry name" value="Formate_DH_dsu"/>
</dbReference>
<protein>
    <submittedName>
        <fullName evidence="1">Formate dehydrogenase subunit delta</fullName>
    </submittedName>
</protein>
<evidence type="ECO:0000313" key="1">
    <source>
        <dbReference type="EMBL" id="MFC5294602.1"/>
    </source>
</evidence>
<dbReference type="RefSeq" id="WP_158443773.1">
    <property type="nucleotide sequence ID" value="NZ_JAOAOS010000007.1"/>
</dbReference>
<dbReference type="Proteomes" id="UP001595976">
    <property type="component" value="Unassembled WGS sequence"/>
</dbReference>
<dbReference type="EMBL" id="JBHSLI010000006">
    <property type="protein sequence ID" value="MFC5294602.1"/>
    <property type="molecule type" value="Genomic_DNA"/>
</dbReference>
<accession>A0ABW0F597</accession>
<evidence type="ECO:0000313" key="2">
    <source>
        <dbReference type="Proteomes" id="UP001595976"/>
    </source>
</evidence>
<gene>
    <name evidence="1" type="ORF">ACFPK2_16555</name>
</gene>
<dbReference type="Pfam" id="PF11390">
    <property type="entry name" value="FdsD"/>
    <property type="match status" value="1"/>
</dbReference>
<name>A0ABW0F597_9HYPH</name>